<reference evidence="3 4" key="1">
    <citation type="submission" date="2019-03" db="EMBL/GenBank/DDBJ databases">
        <title>Halomonas marinisediminis sp. nov., a moderately halophilic bacterium isolated from the Bohai Gulf.</title>
        <authorList>
            <person name="Ji X."/>
        </authorList>
    </citation>
    <scope>NUCLEOTIDE SEQUENCE [LARGE SCALE GENOMIC DNA]</scope>
    <source>
        <strain evidence="3 4">204</strain>
    </source>
</reference>
<name>A0ABY2D5T4_9GAMM</name>
<gene>
    <name evidence="3" type="ORF">E0702_11605</name>
</gene>
<sequence length="355" mass="38903">MRHTLLSVSALLLCWLVGVSLAQAAPPLKASFIDDLQQLEAALQEGEAAAVEARALAQARRLAGGNAGDRWARALYLQLAAGAASRQDEPARAAELLAEARGVEGIEAEHHDRWLRDEARLRLAAGDRERGSELLAGWLGRHAGEPRDHWQLVRSLAQLERWEEAAERVQQARKLAPQLDDRQRALAGAVLRRAGRGKAALSLLGAGLTESRDPAHWREAAALAQRLGEAGRAAAIWEAGWRAGVLSGEEDLRRLIELHLAGGTPARAAEHLEAALASDELMDNEANRRLLAQAWERARDRGRALKAWRDVAQRSGKADDWSRLDRLANAWGRDEAAEESLRLLLHPVDLAHKGR</sequence>
<keyword evidence="4" id="KW-1185">Reference proteome</keyword>
<evidence type="ECO:0000256" key="1">
    <source>
        <dbReference type="SAM" id="Coils"/>
    </source>
</evidence>
<dbReference type="Gene3D" id="1.25.40.10">
    <property type="entry name" value="Tetratricopeptide repeat domain"/>
    <property type="match status" value="1"/>
</dbReference>
<dbReference type="Proteomes" id="UP000294823">
    <property type="component" value="Unassembled WGS sequence"/>
</dbReference>
<feature type="chain" id="PRO_5045345579" description="Tetratricopeptide repeat protein" evidence="2">
    <location>
        <begin position="25"/>
        <end position="355"/>
    </location>
</feature>
<evidence type="ECO:0008006" key="5">
    <source>
        <dbReference type="Google" id="ProtNLM"/>
    </source>
</evidence>
<accession>A0ABY2D5T4</accession>
<dbReference type="RefSeq" id="WP_132044012.1">
    <property type="nucleotide sequence ID" value="NZ_SLTR01000015.1"/>
</dbReference>
<organism evidence="3 4">
    <name type="scientific">Halomonas marinisediminis</name>
    <dbReference type="NCBI Taxonomy" id="2546095"/>
    <lineage>
        <taxon>Bacteria</taxon>
        <taxon>Pseudomonadati</taxon>
        <taxon>Pseudomonadota</taxon>
        <taxon>Gammaproteobacteria</taxon>
        <taxon>Oceanospirillales</taxon>
        <taxon>Halomonadaceae</taxon>
        <taxon>Halomonas</taxon>
    </lineage>
</organism>
<evidence type="ECO:0000256" key="2">
    <source>
        <dbReference type="SAM" id="SignalP"/>
    </source>
</evidence>
<comment type="caution">
    <text evidence="3">The sequence shown here is derived from an EMBL/GenBank/DDBJ whole genome shotgun (WGS) entry which is preliminary data.</text>
</comment>
<proteinExistence type="predicted"/>
<keyword evidence="2" id="KW-0732">Signal</keyword>
<evidence type="ECO:0000313" key="3">
    <source>
        <dbReference type="EMBL" id="TDB01847.1"/>
    </source>
</evidence>
<feature type="signal peptide" evidence="2">
    <location>
        <begin position="1"/>
        <end position="24"/>
    </location>
</feature>
<keyword evidence="1" id="KW-0175">Coiled coil</keyword>
<dbReference type="EMBL" id="SLTR01000015">
    <property type="protein sequence ID" value="TDB01847.1"/>
    <property type="molecule type" value="Genomic_DNA"/>
</dbReference>
<feature type="coiled-coil region" evidence="1">
    <location>
        <begin position="29"/>
        <end position="56"/>
    </location>
</feature>
<dbReference type="InterPro" id="IPR011990">
    <property type="entry name" value="TPR-like_helical_dom_sf"/>
</dbReference>
<protein>
    <recommendedName>
        <fullName evidence="5">Tetratricopeptide repeat protein</fullName>
    </recommendedName>
</protein>
<evidence type="ECO:0000313" key="4">
    <source>
        <dbReference type="Proteomes" id="UP000294823"/>
    </source>
</evidence>